<feature type="repeat" description="TPR" evidence="3">
    <location>
        <begin position="24"/>
        <end position="57"/>
    </location>
</feature>
<dbReference type="Gene3D" id="1.25.40.10">
    <property type="entry name" value="Tetratricopeptide repeat domain"/>
    <property type="match status" value="3"/>
</dbReference>
<feature type="repeat" description="TPR" evidence="3">
    <location>
        <begin position="65"/>
        <end position="98"/>
    </location>
</feature>
<dbReference type="PANTHER" id="PTHR45153:SF1">
    <property type="entry name" value="TETRATRICOPEPTIDE REPEAT PROTEIN 16"/>
    <property type="match status" value="1"/>
</dbReference>
<proteinExistence type="predicted"/>
<dbReference type="Pfam" id="PF13181">
    <property type="entry name" value="TPR_8"/>
    <property type="match status" value="1"/>
</dbReference>
<keyword evidence="1" id="KW-0677">Repeat</keyword>
<dbReference type="PROSITE" id="PS50005">
    <property type="entry name" value="TPR"/>
    <property type="match status" value="2"/>
</dbReference>
<organism evidence="4 5">
    <name type="scientific">Cyprinus carpio</name>
    <name type="common">Common carp</name>
    <dbReference type="NCBI Taxonomy" id="7962"/>
    <lineage>
        <taxon>Eukaryota</taxon>
        <taxon>Metazoa</taxon>
        <taxon>Chordata</taxon>
        <taxon>Craniata</taxon>
        <taxon>Vertebrata</taxon>
        <taxon>Euteleostomi</taxon>
        <taxon>Actinopterygii</taxon>
        <taxon>Neopterygii</taxon>
        <taxon>Teleostei</taxon>
        <taxon>Ostariophysi</taxon>
        <taxon>Cypriniformes</taxon>
        <taxon>Cyprinidae</taxon>
        <taxon>Cyprininae</taxon>
        <taxon>Cyprinus</taxon>
    </lineage>
</organism>
<evidence type="ECO:0000313" key="4">
    <source>
        <dbReference type="Ensembl" id="ENSCCRP00010062860.1"/>
    </source>
</evidence>
<evidence type="ECO:0000256" key="2">
    <source>
        <dbReference type="ARBA" id="ARBA00022803"/>
    </source>
</evidence>
<sequence>MSQSHFDKAVSCFSKAILLQSHQVEFYVQRAEAYLQLCDFQSAALDYKHACSLEPQTEAHPQRLAFIYYLQGQCCFDLGMFLEALESFTKAAELKPSFRLACLTALGRYSDCLQLVNNWLKTDGQSADLFTLRARLHHQLNQMTLCYHDLRSALRLKPCCPEAQALLKRIVPLKNTYFLPAHRGILYRRLKDFTAAIEDLVLSVEVRGAGEDPPQGDLQDNSEDLEEDAQTQLVLTYNDFAIQCFSRGLYGEAIMLLNKAIEKQRNASELFINRGGVD</sequence>
<reference evidence="4" key="2">
    <citation type="submission" date="2025-09" db="UniProtKB">
        <authorList>
            <consortium name="Ensembl"/>
        </authorList>
    </citation>
    <scope>IDENTIFICATION</scope>
</reference>
<evidence type="ECO:0000256" key="1">
    <source>
        <dbReference type="ARBA" id="ARBA00022737"/>
    </source>
</evidence>
<keyword evidence="5" id="KW-1185">Reference proteome</keyword>
<keyword evidence="2 3" id="KW-0802">TPR repeat</keyword>
<dbReference type="SMART" id="SM00028">
    <property type="entry name" value="TPR"/>
    <property type="match status" value="4"/>
</dbReference>
<dbReference type="InterPro" id="IPR011990">
    <property type="entry name" value="TPR-like_helical_dom_sf"/>
</dbReference>
<evidence type="ECO:0000256" key="3">
    <source>
        <dbReference type="PROSITE-ProRule" id="PRU00339"/>
    </source>
</evidence>
<dbReference type="AlphaFoldDB" id="A0A8C1QT06"/>
<reference evidence="4" key="1">
    <citation type="submission" date="2025-08" db="UniProtKB">
        <authorList>
            <consortium name="Ensembl"/>
        </authorList>
    </citation>
    <scope>IDENTIFICATION</scope>
</reference>
<dbReference type="InterPro" id="IPR019734">
    <property type="entry name" value="TPR_rpt"/>
</dbReference>
<accession>A0A8C1QT06</accession>
<name>A0A8C1QT06_CYPCA</name>
<dbReference type="SUPFAM" id="SSF48452">
    <property type="entry name" value="TPR-like"/>
    <property type="match status" value="2"/>
</dbReference>
<dbReference type="Proteomes" id="UP000694427">
    <property type="component" value="Unplaced"/>
</dbReference>
<dbReference type="Ensembl" id="ENSCCRT00010068982.1">
    <property type="protein sequence ID" value="ENSCCRP00010062860.1"/>
    <property type="gene ID" value="ENSCCRG00010026763.1"/>
</dbReference>
<protein>
    <submittedName>
        <fullName evidence="4">Tetratricopeptide repeat domain 16</fullName>
    </submittedName>
</protein>
<dbReference type="InterPro" id="IPR013105">
    <property type="entry name" value="TPR_2"/>
</dbReference>
<dbReference type="Pfam" id="PF07719">
    <property type="entry name" value="TPR_2"/>
    <property type="match status" value="1"/>
</dbReference>
<evidence type="ECO:0000313" key="5">
    <source>
        <dbReference type="Proteomes" id="UP000694427"/>
    </source>
</evidence>
<dbReference type="PANTHER" id="PTHR45153">
    <property type="entry name" value="TETRATRICOPEPTIDE REPEAT PROTEIN 16"/>
    <property type="match status" value="1"/>
</dbReference>